<dbReference type="InterPro" id="IPR011083">
    <property type="entry name" value="Phage_tail_collar_dom"/>
</dbReference>
<dbReference type="EMBL" id="CP047895">
    <property type="protein sequence ID" value="QHL89566.1"/>
    <property type="molecule type" value="Genomic_DNA"/>
</dbReference>
<dbReference type="Proteomes" id="UP000464468">
    <property type="component" value="Chromosome"/>
</dbReference>
<feature type="domain" description="Phage tail collar" evidence="1">
    <location>
        <begin position="3"/>
        <end position="55"/>
    </location>
</feature>
<organism evidence="2 3">
    <name type="scientific">Sphingomonas changnyeongensis</name>
    <dbReference type="NCBI Taxonomy" id="2698679"/>
    <lineage>
        <taxon>Bacteria</taxon>
        <taxon>Pseudomonadati</taxon>
        <taxon>Pseudomonadota</taxon>
        <taxon>Alphaproteobacteria</taxon>
        <taxon>Sphingomonadales</taxon>
        <taxon>Sphingomonadaceae</taxon>
        <taxon>Sphingomonas</taxon>
    </lineage>
</organism>
<evidence type="ECO:0000313" key="3">
    <source>
        <dbReference type="Proteomes" id="UP000464468"/>
    </source>
</evidence>
<sequence length="164" mass="16337">MRGFAFGRIPKGWVACDGSLLAISSNSALFALIGTYFGGNGVATFAMPNLVGRVPVGVGAGPGLSQRVLGGAAGVEQVTLSPEELAAHNHLPSCSGAAGNSVTPVNAVWAADPSETAKYAASAGAAMAVNAIGQTGGSGAHENRQPYLAISYAIAREGIFPPRG</sequence>
<proteinExistence type="predicted"/>
<dbReference type="Gene3D" id="3.90.1340.10">
    <property type="entry name" value="Phage tail collar domain"/>
    <property type="match status" value="1"/>
</dbReference>
<dbReference type="KEGG" id="schy:GVO57_00380"/>
<dbReference type="InterPro" id="IPR037053">
    <property type="entry name" value="Phage_tail_collar_dom_sf"/>
</dbReference>
<dbReference type="SUPFAM" id="SSF88874">
    <property type="entry name" value="Receptor-binding domain of short tail fibre protein gp12"/>
    <property type="match status" value="1"/>
</dbReference>
<evidence type="ECO:0000259" key="1">
    <source>
        <dbReference type="Pfam" id="PF07484"/>
    </source>
</evidence>
<gene>
    <name evidence="2" type="ORF">GVO57_00380</name>
</gene>
<protein>
    <submittedName>
        <fullName evidence="2">Phage tail protein</fullName>
    </submittedName>
</protein>
<name>A0A7Z2S6R9_9SPHN</name>
<dbReference type="Pfam" id="PF07484">
    <property type="entry name" value="Collar"/>
    <property type="match status" value="1"/>
</dbReference>
<accession>A0A7Z2S6R9</accession>
<reference evidence="2 3" key="1">
    <citation type="submission" date="2020-01" db="EMBL/GenBank/DDBJ databases">
        <title>Sphingomonas sp. C33 whole genome sequece.</title>
        <authorList>
            <person name="Park C."/>
        </authorList>
    </citation>
    <scope>NUCLEOTIDE SEQUENCE [LARGE SCALE GENOMIC DNA]</scope>
    <source>
        <strain evidence="2 3">C33</strain>
    </source>
</reference>
<keyword evidence="3" id="KW-1185">Reference proteome</keyword>
<dbReference type="AlphaFoldDB" id="A0A7Z2S6R9"/>
<evidence type="ECO:0000313" key="2">
    <source>
        <dbReference type="EMBL" id="QHL89566.1"/>
    </source>
</evidence>